<keyword evidence="8 10" id="KW-0233">DNA recombination</keyword>
<evidence type="ECO:0000259" key="12">
    <source>
        <dbReference type="PROSITE" id="PS51898"/>
    </source>
</evidence>
<accession>A0A9D2WNP5</accession>
<protein>
    <recommendedName>
        <fullName evidence="10 11">Tyrosine recombinase XerC</fullName>
    </recommendedName>
</protein>
<dbReference type="OrthoDB" id="9785687at2"/>
<evidence type="ECO:0000259" key="13">
    <source>
        <dbReference type="PROSITE" id="PS51900"/>
    </source>
</evidence>
<evidence type="ECO:0000256" key="3">
    <source>
        <dbReference type="ARBA" id="ARBA00022490"/>
    </source>
</evidence>
<comment type="function">
    <text evidence="10">Site-specific tyrosine recombinase, which acts by catalyzing the cutting and rejoining of the recombining DNA molecules. The XerC-XerD complex is essential to convert dimers of the bacterial chromosome into monomers to permit their segregation at cell division. It also contributes to the segregational stability of plasmids.</text>
</comment>
<feature type="active site" evidence="10">
    <location>
        <position position="175"/>
    </location>
</feature>
<evidence type="ECO:0000256" key="4">
    <source>
        <dbReference type="ARBA" id="ARBA00022618"/>
    </source>
</evidence>
<dbReference type="Pfam" id="PF00589">
    <property type="entry name" value="Phage_integrase"/>
    <property type="match status" value="1"/>
</dbReference>
<dbReference type="InterPro" id="IPR004107">
    <property type="entry name" value="Integrase_SAM-like_N"/>
</dbReference>
<sequence length="302" mass="35023">MYSYIDGFFVYLLTEKNASPHTIKGYENDLYNGLTFFTRIIGIEDYRLHPAQVTKEIFRSYLGDMHAQQKSGATIARRMSSWRSFFKYLCREGVLEDNPLARISIPKRVRKLPSFLDQTEMGRLLACPERQKLLGARDQAVLETLYSTGIRVSELVRIDIDDIDLSRGSIKIIAKGNRERLVPMGSYAVEVIRNYMQRVRPLLMDGEKGRQSALFLNNQGRRLTDRGVRWLVQRYVQQLNLQTKASPHTFRHSYATHLLDNGADLRSVQELLGHARLSTTQIYTHLSKERIKRIYDQCHPRA</sequence>
<dbReference type="PROSITE" id="PS51898">
    <property type="entry name" value="TYR_RECOMBINASE"/>
    <property type="match status" value="1"/>
</dbReference>
<dbReference type="Proteomes" id="UP000798488">
    <property type="component" value="Unassembled WGS sequence"/>
</dbReference>
<dbReference type="Gene3D" id="1.10.443.10">
    <property type="entry name" value="Intergrase catalytic core"/>
    <property type="match status" value="1"/>
</dbReference>
<evidence type="ECO:0000256" key="6">
    <source>
        <dbReference type="ARBA" id="ARBA00022908"/>
    </source>
</evidence>
<feature type="active site" evidence="10">
    <location>
        <position position="151"/>
    </location>
</feature>
<dbReference type="InterPro" id="IPR010998">
    <property type="entry name" value="Integrase_recombinase_N"/>
</dbReference>
<dbReference type="GO" id="GO:0007059">
    <property type="term" value="P:chromosome segregation"/>
    <property type="evidence" value="ECO:0007669"/>
    <property type="project" value="UniProtKB-UniRule"/>
</dbReference>
<keyword evidence="15" id="KW-1185">Reference proteome</keyword>
<keyword evidence="3 10" id="KW-0963">Cytoplasm</keyword>
<keyword evidence="9 10" id="KW-0131">Cell cycle</keyword>
<evidence type="ECO:0000256" key="10">
    <source>
        <dbReference type="HAMAP-Rule" id="MF_01808"/>
    </source>
</evidence>
<dbReference type="CDD" id="cd00798">
    <property type="entry name" value="INT_XerDC_C"/>
    <property type="match status" value="1"/>
</dbReference>
<dbReference type="GO" id="GO:0009037">
    <property type="term" value="F:tyrosine-based site-specific recombinase activity"/>
    <property type="evidence" value="ECO:0007669"/>
    <property type="project" value="UniProtKB-UniRule"/>
</dbReference>
<dbReference type="PANTHER" id="PTHR30349">
    <property type="entry name" value="PHAGE INTEGRASE-RELATED"/>
    <property type="match status" value="1"/>
</dbReference>
<comment type="subunit">
    <text evidence="10">Forms a cyclic heterotetrameric complex composed of two molecules of XerC and two molecules of XerD.</text>
</comment>
<dbReference type="InterPro" id="IPR050090">
    <property type="entry name" value="Tyrosine_recombinase_XerCD"/>
</dbReference>
<dbReference type="InterPro" id="IPR002104">
    <property type="entry name" value="Integrase_catalytic"/>
</dbReference>
<organism evidence="14 15">
    <name type="scientific">Sporotomaculum syntrophicum</name>
    <dbReference type="NCBI Taxonomy" id="182264"/>
    <lineage>
        <taxon>Bacteria</taxon>
        <taxon>Bacillati</taxon>
        <taxon>Bacillota</taxon>
        <taxon>Clostridia</taxon>
        <taxon>Eubacteriales</taxon>
        <taxon>Desulfallaceae</taxon>
        <taxon>Sporotomaculum</taxon>
    </lineage>
</organism>
<dbReference type="NCBIfam" id="TIGR02224">
    <property type="entry name" value="recomb_XerC"/>
    <property type="match status" value="1"/>
</dbReference>
<gene>
    <name evidence="14" type="primary">xerC_7</name>
    <name evidence="10" type="synonym">xerC</name>
    <name evidence="14" type="ORF">SPSYN_02326</name>
</gene>
<evidence type="ECO:0000256" key="5">
    <source>
        <dbReference type="ARBA" id="ARBA00022829"/>
    </source>
</evidence>
<dbReference type="HAMAP" id="MF_01808">
    <property type="entry name" value="Recomb_XerC_XerD"/>
    <property type="match status" value="1"/>
</dbReference>
<comment type="caution">
    <text evidence="14">The sequence shown here is derived from an EMBL/GenBank/DDBJ whole genome shotgun (WGS) entry which is preliminary data.</text>
</comment>
<evidence type="ECO:0000256" key="7">
    <source>
        <dbReference type="ARBA" id="ARBA00023125"/>
    </source>
</evidence>
<keyword evidence="5 10" id="KW-0159">Chromosome partition</keyword>
<keyword evidence="6 10" id="KW-0229">DNA integration</keyword>
<evidence type="ECO:0000256" key="1">
    <source>
        <dbReference type="ARBA" id="ARBA00004496"/>
    </source>
</evidence>
<dbReference type="InterPro" id="IPR011010">
    <property type="entry name" value="DNA_brk_join_enz"/>
</dbReference>
<dbReference type="Gene3D" id="1.10.150.130">
    <property type="match status" value="1"/>
</dbReference>
<evidence type="ECO:0000313" key="14">
    <source>
        <dbReference type="EMBL" id="KAF1084548.1"/>
    </source>
</evidence>
<dbReference type="PANTHER" id="PTHR30349:SF77">
    <property type="entry name" value="TYROSINE RECOMBINASE XERC"/>
    <property type="match status" value="1"/>
</dbReference>
<evidence type="ECO:0000256" key="8">
    <source>
        <dbReference type="ARBA" id="ARBA00023172"/>
    </source>
</evidence>
<dbReference type="EMBL" id="LSRS01000005">
    <property type="protein sequence ID" value="KAF1084548.1"/>
    <property type="molecule type" value="Genomic_DNA"/>
</dbReference>
<dbReference type="Pfam" id="PF02899">
    <property type="entry name" value="Phage_int_SAM_1"/>
    <property type="match status" value="1"/>
</dbReference>
<comment type="similarity">
    <text evidence="2 10">Belongs to the 'phage' integrase family. XerC subfamily.</text>
</comment>
<proteinExistence type="inferred from homology"/>
<feature type="active site" description="O-(3'-phospho-DNA)-tyrosine intermediate" evidence="10">
    <location>
        <position position="283"/>
    </location>
</feature>
<dbReference type="RefSeq" id="WP_161822619.1">
    <property type="nucleotide sequence ID" value="NZ_LSRS01000005.1"/>
</dbReference>
<keyword evidence="7 10" id="KW-0238">DNA-binding</keyword>
<feature type="active site" evidence="10">
    <location>
        <position position="248"/>
    </location>
</feature>
<dbReference type="SUPFAM" id="SSF56349">
    <property type="entry name" value="DNA breaking-rejoining enzymes"/>
    <property type="match status" value="1"/>
</dbReference>
<feature type="domain" description="Tyr recombinase" evidence="12">
    <location>
        <begin position="111"/>
        <end position="296"/>
    </location>
</feature>
<evidence type="ECO:0000256" key="11">
    <source>
        <dbReference type="NCBIfam" id="TIGR02224"/>
    </source>
</evidence>
<dbReference type="GO" id="GO:0006313">
    <property type="term" value="P:DNA transposition"/>
    <property type="evidence" value="ECO:0007669"/>
    <property type="project" value="UniProtKB-UniRule"/>
</dbReference>
<evidence type="ECO:0000256" key="2">
    <source>
        <dbReference type="ARBA" id="ARBA00006657"/>
    </source>
</evidence>
<dbReference type="InterPro" id="IPR044068">
    <property type="entry name" value="CB"/>
</dbReference>
<dbReference type="InterPro" id="IPR023009">
    <property type="entry name" value="Tyrosine_recombinase_XerC/XerD"/>
</dbReference>
<dbReference type="InterPro" id="IPR011931">
    <property type="entry name" value="Recomb_XerC"/>
</dbReference>
<dbReference type="AlphaFoldDB" id="A0A9D2WNP5"/>
<reference evidence="14" key="1">
    <citation type="submission" date="2016-02" db="EMBL/GenBank/DDBJ databases">
        <title>Draft Genome Sequence of Sporotomaculum syntrophicum Strain FB, a Syntrophic Benzoate Degrader.</title>
        <authorList>
            <person name="Nobu M.K."/>
            <person name="Narihiro T."/>
            <person name="Qiu Y.-L."/>
            <person name="Ohashi A."/>
            <person name="Liu W.-T."/>
            <person name="Yuji S."/>
        </authorList>
    </citation>
    <scope>NUCLEOTIDE SEQUENCE</scope>
    <source>
        <strain evidence="14">FB</strain>
    </source>
</reference>
<dbReference type="NCBIfam" id="NF001399">
    <property type="entry name" value="PRK00283.1"/>
    <property type="match status" value="1"/>
</dbReference>
<feature type="active site" evidence="10">
    <location>
        <position position="274"/>
    </location>
</feature>
<dbReference type="PROSITE" id="PS51900">
    <property type="entry name" value="CB"/>
    <property type="match status" value="1"/>
</dbReference>
<comment type="subcellular location">
    <subcellularLocation>
        <location evidence="1 10">Cytoplasm</location>
    </subcellularLocation>
</comment>
<dbReference type="GO" id="GO:0003677">
    <property type="term" value="F:DNA binding"/>
    <property type="evidence" value="ECO:0007669"/>
    <property type="project" value="UniProtKB-UniRule"/>
</dbReference>
<evidence type="ECO:0000313" key="15">
    <source>
        <dbReference type="Proteomes" id="UP000798488"/>
    </source>
</evidence>
<keyword evidence="4 10" id="KW-0132">Cell division</keyword>
<dbReference type="GO" id="GO:0051301">
    <property type="term" value="P:cell division"/>
    <property type="evidence" value="ECO:0007669"/>
    <property type="project" value="UniProtKB-UniRule"/>
</dbReference>
<feature type="active site" evidence="10">
    <location>
        <position position="251"/>
    </location>
</feature>
<dbReference type="GO" id="GO:0005737">
    <property type="term" value="C:cytoplasm"/>
    <property type="evidence" value="ECO:0007669"/>
    <property type="project" value="UniProtKB-SubCell"/>
</dbReference>
<name>A0A9D2WNP5_9FIRM</name>
<evidence type="ECO:0000256" key="9">
    <source>
        <dbReference type="ARBA" id="ARBA00023306"/>
    </source>
</evidence>
<dbReference type="InterPro" id="IPR013762">
    <property type="entry name" value="Integrase-like_cat_sf"/>
</dbReference>
<feature type="domain" description="Core-binding (CB)" evidence="13">
    <location>
        <begin position="1"/>
        <end position="90"/>
    </location>
</feature>